<feature type="domain" description="ARB-07466-like C-terminal" evidence="2">
    <location>
        <begin position="264"/>
        <end position="322"/>
    </location>
</feature>
<evidence type="ECO:0000259" key="2">
    <source>
        <dbReference type="Pfam" id="PF26571"/>
    </source>
</evidence>
<evidence type="ECO:0000256" key="1">
    <source>
        <dbReference type="SAM" id="Phobius"/>
    </source>
</evidence>
<name>A0A540WES4_9ACTN</name>
<dbReference type="OrthoDB" id="5171895at2"/>
<evidence type="ECO:0000313" key="4">
    <source>
        <dbReference type="Proteomes" id="UP000319103"/>
    </source>
</evidence>
<gene>
    <name evidence="3" type="ORF">E6W39_16750</name>
</gene>
<dbReference type="Proteomes" id="UP000319103">
    <property type="component" value="Unassembled WGS sequence"/>
</dbReference>
<dbReference type="Pfam" id="PF26571">
    <property type="entry name" value="VldE"/>
    <property type="match status" value="1"/>
</dbReference>
<dbReference type="InterPro" id="IPR058593">
    <property type="entry name" value="ARB_07466-like_C"/>
</dbReference>
<accession>A0A540WES4</accession>
<comment type="caution">
    <text evidence="3">The sequence shown here is derived from an EMBL/GenBank/DDBJ whole genome shotgun (WGS) entry which is preliminary data.</text>
</comment>
<evidence type="ECO:0000313" key="3">
    <source>
        <dbReference type="EMBL" id="TQF07397.1"/>
    </source>
</evidence>
<proteinExistence type="predicted"/>
<dbReference type="EMBL" id="VIGB01000003">
    <property type="protein sequence ID" value="TQF07397.1"/>
    <property type="molecule type" value="Genomic_DNA"/>
</dbReference>
<protein>
    <recommendedName>
        <fullName evidence="2">ARB-07466-like C-terminal domain-containing protein</fullName>
    </recommendedName>
</protein>
<organism evidence="3 4">
    <name type="scientific">Kitasatospora acidiphila</name>
    <dbReference type="NCBI Taxonomy" id="2567942"/>
    <lineage>
        <taxon>Bacteria</taxon>
        <taxon>Bacillati</taxon>
        <taxon>Actinomycetota</taxon>
        <taxon>Actinomycetes</taxon>
        <taxon>Kitasatosporales</taxon>
        <taxon>Streptomycetaceae</taxon>
        <taxon>Kitasatospora</taxon>
    </lineage>
</organism>
<keyword evidence="1" id="KW-1133">Transmembrane helix</keyword>
<reference evidence="3 4" key="1">
    <citation type="submission" date="2019-06" db="EMBL/GenBank/DDBJ databases">
        <title>Description of Kitasatospora acidophila sp. nov. isolated from pine grove soil, and reclassification of Streptomyces novaecaesareae to Kitasatospora novaeceasareae comb. nov.</title>
        <authorList>
            <person name="Kim M.J."/>
        </authorList>
    </citation>
    <scope>NUCLEOTIDE SEQUENCE [LARGE SCALE GENOMIC DNA]</scope>
    <source>
        <strain evidence="3 4">MMS16-CNU292</strain>
    </source>
</reference>
<keyword evidence="4" id="KW-1185">Reference proteome</keyword>
<dbReference type="AlphaFoldDB" id="A0A540WES4"/>
<feature type="transmembrane region" description="Helical" evidence="1">
    <location>
        <begin position="16"/>
        <end position="34"/>
    </location>
</feature>
<keyword evidence="1" id="KW-0472">Membrane</keyword>
<sequence length="337" mass="35092">MEEEAAGGRRRRPLRWVLVSLLVIGAVVAGLVLWSRSHNAASAEGCEVTPAGGKPITMDLDQGENAATIAAVSISRGLPERALTIALATALQESKLRNLDGGDRDSVGLFQQRPSQGWGTAQQIQDPVYATNKFLDALVKVQGYARMSLTDAAQAVQHSAYPGAYAKHESHATALAEALTGRAPGAFSCTVHQFLQIDPALLTSPSSAATDAATPVSQSSLTGQQQLTDRLRAEFGRTVTLGPAPAGAADPKVAGTALALTPDPAANTDTGADAQRQSGWAVAQWAVANAEEVGIGTVRYDGKIWRVDSSASGWQTQANGSGTDKVLITMGMPNAKK</sequence>
<keyword evidence="1" id="KW-0812">Transmembrane</keyword>